<evidence type="ECO:0000256" key="2">
    <source>
        <dbReference type="ARBA" id="ARBA00008914"/>
    </source>
</evidence>
<dbReference type="AlphaFoldDB" id="A0A6M2BWX8"/>
<evidence type="ECO:0000256" key="9">
    <source>
        <dbReference type="SAM" id="Phobius"/>
    </source>
</evidence>
<evidence type="ECO:0000256" key="4">
    <source>
        <dbReference type="ARBA" id="ARBA00022692"/>
    </source>
</evidence>
<feature type="region of interest" description="Disordered" evidence="8">
    <location>
        <begin position="103"/>
        <end position="124"/>
    </location>
</feature>
<organism evidence="11 12">
    <name type="scientific">Solimonas terrae</name>
    <dbReference type="NCBI Taxonomy" id="1396819"/>
    <lineage>
        <taxon>Bacteria</taxon>
        <taxon>Pseudomonadati</taxon>
        <taxon>Pseudomonadota</taxon>
        <taxon>Gammaproteobacteria</taxon>
        <taxon>Nevskiales</taxon>
        <taxon>Nevskiaceae</taxon>
        <taxon>Solimonas</taxon>
    </lineage>
</organism>
<dbReference type="GO" id="GO:0005886">
    <property type="term" value="C:plasma membrane"/>
    <property type="evidence" value="ECO:0007669"/>
    <property type="project" value="UniProtKB-SubCell"/>
</dbReference>
<gene>
    <name evidence="11" type="primary">motD</name>
    <name evidence="11" type="ORF">G7Y85_19140</name>
</gene>
<comment type="subcellular location">
    <subcellularLocation>
        <location evidence="1">Cell membrane</location>
        <topology evidence="1">Single-pass membrane protein</topology>
    </subcellularLocation>
</comment>
<proteinExistence type="inferred from homology"/>
<dbReference type="Pfam" id="PF00691">
    <property type="entry name" value="OmpA"/>
    <property type="match status" value="1"/>
</dbReference>
<evidence type="ECO:0000256" key="7">
    <source>
        <dbReference type="PROSITE-ProRule" id="PRU00473"/>
    </source>
</evidence>
<dbReference type="InterPro" id="IPR025713">
    <property type="entry name" value="MotB-like_N_dom"/>
</dbReference>
<dbReference type="PANTHER" id="PTHR30329:SF20">
    <property type="entry name" value="EXPORTED PROTEIN"/>
    <property type="match status" value="1"/>
</dbReference>
<protein>
    <submittedName>
        <fullName evidence="11">Flagellar motor protein MotD</fullName>
    </submittedName>
</protein>
<dbReference type="RefSeq" id="WP_166261286.1">
    <property type="nucleotide sequence ID" value="NZ_JAAMOW010000011.1"/>
</dbReference>
<keyword evidence="12" id="KW-1185">Reference proteome</keyword>
<keyword evidence="11" id="KW-0282">Flagellum</keyword>
<dbReference type="SUPFAM" id="SSF103088">
    <property type="entry name" value="OmpA-like"/>
    <property type="match status" value="1"/>
</dbReference>
<dbReference type="CDD" id="cd07185">
    <property type="entry name" value="OmpA_C-like"/>
    <property type="match status" value="1"/>
</dbReference>
<dbReference type="InterPro" id="IPR050330">
    <property type="entry name" value="Bact_OuterMem_StrucFunc"/>
</dbReference>
<keyword evidence="5 9" id="KW-1133">Transmembrane helix</keyword>
<sequence length="335" mass="35453">MARKHKHEDHVNHEAWAIPYGDLLTLLLAFFVVMYAVSSVNEGRYRVLADSLSQAFGGPPKSLKPVQIGDKPQKGTQADAMFNTPSMRGFEKEVSQLQAGRAGVRIGGEQPSPRSEGEQSKAALDAPPQALKTMSDAVQAAMKDLITAKLVTVRRNEHWLEIEIRTDILFASGVAQIAPSAEPVLQKLADILKPFPNPLRIEGYTDNVPIATNRFPSNWELSAARAASVVHLFMETGVDPTRMSVAGFGEYRPVADNADADGRNRNRRVVVVVMANEGDQVMASTDPAVAPPQADGGGSLAAPAESAAPAAPVAAVASLAGAHGLASRAAATGLP</sequence>
<reference evidence="11 12" key="1">
    <citation type="journal article" date="2014" name="Int. J. Syst. Evol. Microbiol.">
        <title>Solimonas terrae sp. nov., isolated from soil.</title>
        <authorList>
            <person name="Kim S.J."/>
            <person name="Moon J.Y."/>
            <person name="Weon H.Y."/>
            <person name="Ahn J.H."/>
            <person name="Chen W.M."/>
            <person name="Kwon S.W."/>
        </authorList>
    </citation>
    <scope>NUCLEOTIDE SEQUENCE [LARGE SCALE GENOMIC DNA]</scope>
    <source>
        <strain evidence="11 12">KIS83-12</strain>
    </source>
</reference>
<feature type="region of interest" description="Disordered" evidence="8">
    <location>
        <begin position="284"/>
        <end position="305"/>
    </location>
</feature>
<keyword evidence="4 9" id="KW-0812">Transmembrane</keyword>
<name>A0A6M2BWX8_9GAMM</name>
<dbReference type="NCBIfam" id="NF006541">
    <property type="entry name" value="PRK09038.1"/>
    <property type="match status" value="1"/>
</dbReference>
<dbReference type="PANTHER" id="PTHR30329">
    <property type="entry name" value="STATOR ELEMENT OF FLAGELLAR MOTOR COMPLEX"/>
    <property type="match status" value="1"/>
</dbReference>
<keyword evidence="11" id="KW-0966">Cell projection</keyword>
<evidence type="ECO:0000256" key="8">
    <source>
        <dbReference type="SAM" id="MobiDB-lite"/>
    </source>
</evidence>
<accession>A0A6M2BWX8</accession>
<keyword evidence="11" id="KW-0969">Cilium</keyword>
<comment type="caution">
    <text evidence="11">The sequence shown here is derived from an EMBL/GenBank/DDBJ whole genome shotgun (WGS) entry which is preliminary data.</text>
</comment>
<evidence type="ECO:0000256" key="5">
    <source>
        <dbReference type="ARBA" id="ARBA00022989"/>
    </source>
</evidence>
<evidence type="ECO:0000256" key="3">
    <source>
        <dbReference type="ARBA" id="ARBA00022475"/>
    </source>
</evidence>
<dbReference type="Pfam" id="PF13677">
    <property type="entry name" value="MotB_plug"/>
    <property type="match status" value="1"/>
</dbReference>
<dbReference type="PROSITE" id="PS51123">
    <property type="entry name" value="OMPA_2"/>
    <property type="match status" value="1"/>
</dbReference>
<dbReference type="Proteomes" id="UP000472676">
    <property type="component" value="Unassembled WGS sequence"/>
</dbReference>
<keyword evidence="3" id="KW-1003">Cell membrane</keyword>
<comment type="similarity">
    <text evidence="2">Belongs to the MotB family.</text>
</comment>
<dbReference type="EMBL" id="JAAMOW010000011">
    <property type="protein sequence ID" value="NGY06894.1"/>
    <property type="molecule type" value="Genomic_DNA"/>
</dbReference>
<feature type="domain" description="OmpA-like" evidence="10">
    <location>
        <begin position="157"/>
        <end position="277"/>
    </location>
</feature>
<evidence type="ECO:0000313" key="12">
    <source>
        <dbReference type="Proteomes" id="UP000472676"/>
    </source>
</evidence>
<evidence type="ECO:0000313" key="11">
    <source>
        <dbReference type="EMBL" id="NGY06894.1"/>
    </source>
</evidence>
<feature type="transmembrane region" description="Helical" evidence="9">
    <location>
        <begin position="16"/>
        <end position="37"/>
    </location>
</feature>
<dbReference type="InterPro" id="IPR006665">
    <property type="entry name" value="OmpA-like"/>
</dbReference>
<evidence type="ECO:0000256" key="6">
    <source>
        <dbReference type="ARBA" id="ARBA00023136"/>
    </source>
</evidence>
<dbReference type="PRINTS" id="PR01023">
    <property type="entry name" value="NAFLGMOTY"/>
</dbReference>
<dbReference type="InterPro" id="IPR036737">
    <property type="entry name" value="OmpA-like_sf"/>
</dbReference>
<evidence type="ECO:0000259" key="10">
    <source>
        <dbReference type="PROSITE" id="PS51123"/>
    </source>
</evidence>
<evidence type="ECO:0000256" key="1">
    <source>
        <dbReference type="ARBA" id="ARBA00004162"/>
    </source>
</evidence>
<dbReference type="Gene3D" id="3.30.1330.60">
    <property type="entry name" value="OmpA-like domain"/>
    <property type="match status" value="1"/>
</dbReference>
<keyword evidence="6 7" id="KW-0472">Membrane</keyword>